<keyword evidence="4" id="KW-1185">Reference proteome</keyword>
<evidence type="ECO:0000313" key="3">
    <source>
        <dbReference type="EMBL" id="GJE92736.1"/>
    </source>
</evidence>
<name>A0A9P3GD66_9APHY</name>
<protein>
    <recommendedName>
        <fullName evidence="2">DUF6699 domain-containing protein</fullName>
    </recommendedName>
</protein>
<dbReference type="EMBL" id="BPQB01000028">
    <property type="protein sequence ID" value="GJE92736.1"/>
    <property type="molecule type" value="Genomic_DNA"/>
</dbReference>
<reference evidence="3 4" key="1">
    <citation type="submission" date="2021-08" db="EMBL/GenBank/DDBJ databases">
        <title>Draft Genome Sequence of Phanerochaete sordida strain YK-624.</title>
        <authorList>
            <person name="Mori T."/>
            <person name="Dohra H."/>
            <person name="Suzuki T."/>
            <person name="Kawagishi H."/>
            <person name="Hirai H."/>
        </authorList>
    </citation>
    <scope>NUCLEOTIDE SEQUENCE [LARGE SCALE GENOMIC DNA]</scope>
    <source>
        <strain evidence="3 4">YK-624</strain>
    </source>
</reference>
<evidence type="ECO:0000313" key="4">
    <source>
        <dbReference type="Proteomes" id="UP000703269"/>
    </source>
</evidence>
<comment type="caution">
    <text evidence="3">The sequence shown here is derived from an EMBL/GenBank/DDBJ whole genome shotgun (WGS) entry which is preliminary data.</text>
</comment>
<dbReference type="AlphaFoldDB" id="A0A9P3GD66"/>
<gene>
    <name evidence="3" type="ORF">PsYK624_088920</name>
</gene>
<dbReference type="Pfam" id="PF20415">
    <property type="entry name" value="DUF6699"/>
    <property type="match status" value="1"/>
</dbReference>
<dbReference type="OrthoDB" id="21474at2759"/>
<evidence type="ECO:0000259" key="2">
    <source>
        <dbReference type="Pfam" id="PF20415"/>
    </source>
</evidence>
<feature type="region of interest" description="Disordered" evidence="1">
    <location>
        <begin position="1"/>
        <end position="21"/>
    </location>
</feature>
<sequence>MGCPHDRQPGQSQGQWPPVPSPPRNVVYLPAPYPWLRVPYTYSVPLPAPAPAPAPMAGPSTRPPRDALHPCIDARGVPLLFDARECPRRALPEHARFAGWSVFPEPVRDLRLVARAFPWPIEIRNEVVVCSTVWERVYASLRTPVTEAEWALVCADPARKRTVERAMRRRIERDADPVEQVVPLRIDYLGDETMFMGLEKDEDFVESVLLPGKRKVETFVIKMGRR</sequence>
<proteinExistence type="predicted"/>
<dbReference type="InterPro" id="IPR046522">
    <property type="entry name" value="DUF6699"/>
</dbReference>
<feature type="domain" description="DUF6699" evidence="2">
    <location>
        <begin position="105"/>
        <end position="203"/>
    </location>
</feature>
<evidence type="ECO:0000256" key="1">
    <source>
        <dbReference type="SAM" id="MobiDB-lite"/>
    </source>
</evidence>
<accession>A0A9P3GD66</accession>
<organism evidence="3 4">
    <name type="scientific">Phanerochaete sordida</name>
    <dbReference type="NCBI Taxonomy" id="48140"/>
    <lineage>
        <taxon>Eukaryota</taxon>
        <taxon>Fungi</taxon>
        <taxon>Dikarya</taxon>
        <taxon>Basidiomycota</taxon>
        <taxon>Agaricomycotina</taxon>
        <taxon>Agaricomycetes</taxon>
        <taxon>Polyporales</taxon>
        <taxon>Phanerochaetaceae</taxon>
        <taxon>Phanerochaete</taxon>
    </lineage>
</organism>
<dbReference type="Proteomes" id="UP000703269">
    <property type="component" value="Unassembled WGS sequence"/>
</dbReference>